<comment type="caution">
    <text evidence="2">The sequence shown here is derived from an EMBL/GenBank/DDBJ whole genome shotgun (WGS) entry which is preliminary data.</text>
</comment>
<reference evidence="2" key="1">
    <citation type="journal article" date="2022" name="Int. J. Mol. Sci.">
        <title>Draft Genome of Tanacetum Coccineum: Genomic Comparison of Closely Related Tanacetum-Family Plants.</title>
        <authorList>
            <person name="Yamashiro T."/>
            <person name="Shiraishi A."/>
            <person name="Nakayama K."/>
            <person name="Satake H."/>
        </authorList>
    </citation>
    <scope>NUCLEOTIDE SEQUENCE</scope>
</reference>
<name>A0ABQ5EU53_9ASTR</name>
<keyword evidence="1" id="KW-0812">Transmembrane</keyword>
<evidence type="ECO:0000313" key="3">
    <source>
        <dbReference type="Proteomes" id="UP001151760"/>
    </source>
</evidence>
<organism evidence="2 3">
    <name type="scientific">Tanacetum coccineum</name>
    <dbReference type="NCBI Taxonomy" id="301880"/>
    <lineage>
        <taxon>Eukaryota</taxon>
        <taxon>Viridiplantae</taxon>
        <taxon>Streptophyta</taxon>
        <taxon>Embryophyta</taxon>
        <taxon>Tracheophyta</taxon>
        <taxon>Spermatophyta</taxon>
        <taxon>Magnoliopsida</taxon>
        <taxon>eudicotyledons</taxon>
        <taxon>Gunneridae</taxon>
        <taxon>Pentapetalae</taxon>
        <taxon>asterids</taxon>
        <taxon>campanulids</taxon>
        <taxon>Asterales</taxon>
        <taxon>Asteraceae</taxon>
        <taxon>Asteroideae</taxon>
        <taxon>Anthemideae</taxon>
        <taxon>Anthemidinae</taxon>
        <taxon>Tanacetum</taxon>
    </lineage>
</organism>
<accession>A0ABQ5EU53</accession>
<proteinExistence type="predicted"/>
<dbReference type="Proteomes" id="UP001151760">
    <property type="component" value="Unassembled WGS sequence"/>
</dbReference>
<keyword evidence="1" id="KW-0472">Membrane</keyword>
<sequence length="96" mass="10595">MESRLGRGSWQLPVAIVRFPMSSDPDEAHHIERRGFKARKLTTTMYMYGVIKNSSSCCYIIIIAVVAKASFFAKAVVAKAVVALAALAIKKSLRHL</sequence>
<keyword evidence="3" id="KW-1185">Reference proteome</keyword>
<gene>
    <name evidence="2" type="ORF">Tco_0989559</name>
</gene>
<protein>
    <submittedName>
        <fullName evidence="2">Uncharacterized protein</fullName>
    </submittedName>
</protein>
<reference evidence="2" key="2">
    <citation type="submission" date="2022-01" db="EMBL/GenBank/DDBJ databases">
        <authorList>
            <person name="Yamashiro T."/>
            <person name="Shiraishi A."/>
            <person name="Satake H."/>
            <person name="Nakayama K."/>
        </authorList>
    </citation>
    <scope>NUCLEOTIDE SEQUENCE</scope>
</reference>
<feature type="transmembrane region" description="Helical" evidence="1">
    <location>
        <begin position="71"/>
        <end position="89"/>
    </location>
</feature>
<evidence type="ECO:0000313" key="2">
    <source>
        <dbReference type="EMBL" id="GJT54505.1"/>
    </source>
</evidence>
<dbReference type="EMBL" id="BQNB010016677">
    <property type="protein sequence ID" value="GJT54505.1"/>
    <property type="molecule type" value="Genomic_DNA"/>
</dbReference>
<feature type="transmembrane region" description="Helical" evidence="1">
    <location>
        <begin position="45"/>
        <end position="65"/>
    </location>
</feature>
<keyword evidence="1" id="KW-1133">Transmembrane helix</keyword>
<evidence type="ECO:0000256" key="1">
    <source>
        <dbReference type="SAM" id="Phobius"/>
    </source>
</evidence>